<comment type="caution">
    <text evidence="1">The sequence shown here is derived from an EMBL/GenBank/DDBJ whole genome shotgun (WGS) entry which is preliminary data.</text>
</comment>
<accession>A0ABR8EER9</accession>
<protein>
    <submittedName>
        <fullName evidence="1">Uncharacterized protein</fullName>
    </submittedName>
</protein>
<evidence type="ECO:0000313" key="1">
    <source>
        <dbReference type="EMBL" id="MBD2545080.1"/>
    </source>
</evidence>
<organism evidence="1 2">
    <name type="scientific">Planktothricoides raciborskii FACHB-1370</name>
    <dbReference type="NCBI Taxonomy" id="2949576"/>
    <lineage>
        <taxon>Bacteria</taxon>
        <taxon>Bacillati</taxon>
        <taxon>Cyanobacteriota</taxon>
        <taxon>Cyanophyceae</taxon>
        <taxon>Oscillatoriophycideae</taxon>
        <taxon>Oscillatoriales</taxon>
        <taxon>Oscillatoriaceae</taxon>
        <taxon>Planktothricoides</taxon>
    </lineage>
</organism>
<proteinExistence type="predicted"/>
<dbReference type="RefSeq" id="WP_082348831.1">
    <property type="nucleotide sequence ID" value="NZ_JACJSK010000019.1"/>
</dbReference>
<gene>
    <name evidence="1" type="ORF">H6G72_14795</name>
</gene>
<evidence type="ECO:0000313" key="2">
    <source>
        <dbReference type="Proteomes" id="UP000641954"/>
    </source>
</evidence>
<name>A0ABR8EER9_9CYAN</name>
<keyword evidence="2" id="KW-1185">Reference proteome</keyword>
<dbReference type="EMBL" id="JACJSK010000019">
    <property type="protein sequence ID" value="MBD2545080.1"/>
    <property type="molecule type" value="Genomic_DNA"/>
</dbReference>
<dbReference type="Proteomes" id="UP000641954">
    <property type="component" value="Unassembled WGS sequence"/>
</dbReference>
<sequence length="80" mass="9134">MVQDNPDWKVRQYREYLLTEPDVYVSVGGMCEFLNKLGLGEAFAERASDFNQEPLARMLSPLQKNLPSRLATSVRSKTAR</sequence>
<reference evidence="1 2" key="1">
    <citation type="journal article" date="2020" name="ISME J.">
        <title>Comparative genomics reveals insights into cyanobacterial evolution and habitat adaptation.</title>
        <authorList>
            <person name="Chen M.Y."/>
            <person name="Teng W.K."/>
            <person name="Zhao L."/>
            <person name="Hu C.X."/>
            <person name="Zhou Y.K."/>
            <person name="Han B.P."/>
            <person name="Song L.R."/>
            <person name="Shu W.S."/>
        </authorList>
    </citation>
    <scope>NUCLEOTIDE SEQUENCE [LARGE SCALE GENOMIC DNA]</scope>
    <source>
        <strain evidence="1 2">FACHB-1370</strain>
    </source>
</reference>